<comment type="caution">
    <text evidence="2">The sequence shown here is derived from an EMBL/GenBank/DDBJ whole genome shotgun (WGS) entry which is preliminary data.</text>
</comment>
<gene>
    <name evidence="2" type="ORF">C7K25_00820</name>
</gene>
<dbReference type="Proteomes" id="UP001170379">
    <property type="component" value="Unassembled WGS sequence"/>
</dbReference>
<reference evidence="2" key="2">
    <citation type="journal article" date="2022" name="Sci. Rep.">
        <title>In silico prediction of the enzymes involved in the degradation of the herbicide molinate by Gulosibacter molinativorax ON4T.</title>
        <authorList>
            <person name="Lopes A.R."/>
            <person name="Bunin E."/>
            <person name="Viana A.T."/>
            <person name="Froufe H."/>
            <person name="Munoz-Merida A."/>
            <person name="Pinho D."/>
            <person name="Figueiredo J."/>
            <person name="Barroso C."/>
            <person name="Vaz-Moreira I."/>
            <person name="Bellanger X."/>
            <person name="Egas C."/>
            <person name="Nunes O.C."/>
        </authorList>
    </citation>
    <scope>NUCLEOTIDE SEQUENCE</scope>
    <source>
        <strain evidence="2">ON4</strain>
    </source>
</reference>
<dbReference type="RefSeq" id="WP_026935557.1">
    <property type="nucleotide sequence ID" value="NZ_CP028426.1"/>
</dbReference>
<sequence>MSTAEVITSHAAREQLPSTLKRFREEGIMAEPLIFGPHRKAEAVVIPFELYEKLIPAIEEIEIAELVRERSKAGEPTPLGDLAESIGLDPADYR</sequence>
<evidence type="ECO:0000313" key="3">
    <source>
        <dbReference type="Proteomes" id="UP001170379"/>
    </source>
</evidence>
<proteinExistence type="predicted"/>
<protein>
    <submittedName>
        <fullName evidence="2">Type II toxin-antitoxin system Phd/YefM family antitoxin</fullName>
    </submittedName>
</protein>
<accession>A0ABT7C3W6</accession>
<name>A0ABT7C3W6_9MICO</name>
<evidence type="ECO:0000256" key="1">
    <source>
        <dbReference type="SAM" id="MobiDB-lite"/>
    </source>
</evidence>
<dbReference type="EMBL" id="PXVD01000001">
    <property type="protein sequence ID" value="MDJ1369926.1"/>
    <property type="molecule type" value="Genomic_DNA"/>
</dbReference>
<evidence type="ECO:0000313" key="2">
    <source>
        <dbReference type="EMBL" id="MDJ1369926.1"/>
    </source>
</evidence>
<reference evidence="2" key="1">
    <citation type="submission" date="2018-03" db="EMBL/GenBank/DDBJ databases">
        <authorList>
            <person name="Nunes O.C."/>
            <person name="Lopes A.R."/>
            <person name="Froufe H."/>
            <person name="Munoz-Merida A."/>
            <person name="Barroso C."/>
            <person name="Egas C."/>
        </authorList>
    </citation>
    <scope>NUCLEOTIDE SEQUENCE</scope>
    <source>
        <strain evidence="2">ON4</strain>
    </source>
</reference>
<feature type="region of interest" description="Disordered" evidence="1">
    <location>
        <begin position="70"/>
        <end position="94"/>
    </location>
</feature>
<keyword evidence="3" id="KW-1185">Reference proteome</keyword>
<organism evidence="2 3">
    <name type="scientific">Gulosibacter molinativorax</name>
    <dbReference type="NCBI Taxonomy" id="256821"/>
    <lineage>
        <taxon>Bacteria</taxon>
        <taxon>Bacillati</taxon>
        <taxon>Actinomycetota</taxon>
        <taxon>Actinomycetes</taxon>
        <taxon>Micrococcales</taxon>
        <taxon>Microbacteriaceae</taxon>
        <taxon>Gulosibacter</taxon>
    </lineage>
</organism>